<evidence type="ECO:0000256" key="9">
    <source>
        <dbReference type="RuleBase" id="RU368073"/>
    </source>
</evidence>
<gene>
    <name evidence="10" type="ORF">V9T40_014579</name>
</gene>
<sequence length="232" mass="26290">MPQNDFSTMPPPGMGFNMPPQTPIFTDPVVANMAVQYGQALVGSGKQMMDKEIEKYVSISRLKYLFAVDTSYVSKKLSIILFPFLHSDWSIKYDQNEPIPPKYDVNAPDLYIPAMAFLTYVLVAGLLLGTKNLFTPEKLSIEATNALAWTVLEVIVQLITLYITNINTNLKTLDLIAYSSYKYVGYLMKAMEKNKSLPILGVRPVPMKLFATWEVDRTPPNCIPRYVCFNYF</sequence>
<dbReference type="PANTHER" id="PTHR14083:SF0">
    <property type="entry name" value="YIP1D-INTERACTING FACTOR 1, ISOFORM C"/>
    <property type="match status" value="1"/>
</dbReference>
<evidence type="ECO:0000256" key="4">
    <source>
        <dbReference type="ARBA" id="ARBA00022824"/>
    </source>
</evidence>
<evidence type="ECO:0000313" key="11">
    <source>
        <dbReference type="Proteomes" id="UP001367676"/>
    </source>
</evidence>
<dbReference type="Proteomes" id="UP001367676">
    <property type="component" value="Unassembled WGS sequence"/>
</dbReference>
<dbReference type="InterPro" id="IPR005578">
    <property type="entry name" value="Yif1_fam"/>
</dbReference>
<evidence type="ECO:0000256" key="8">
    <source>
        <dbReference type="ARBA" id="ARBA00023136"/>
    </source>
</evidence>
<comment type="function">
    <text evidence="9">Has a role in transport between endoplasmic reticulum and Golgi.</text>
</comment>
<feature type="transmembrane region" description="Helical" evidence="9">
    <location>
        <begin position="110"/>
        <end position="134"/>
    </location>
</feature>
<dbReference type="GO" id="GO:0000139">
    <property type="term" value="C:Golgi membrane"/>
    <property type="evidence" value="ECO:0007669"/>
    <property type="project" value="UniProtKB-SubCell"/>
</dbReference>
<reference evidence="10 11" key="1">
    <citation type="submission" date="2024-03" db="EMBL/GenBank/DDBJ databases">
        <title>Adaptation during the transition from Ophiocordyceps entomopathogen to insect associate is accompanied by gene loss and intensified selection.</title>
        <authorList>
            <person name="Ward C.M."/>
            <person name="Onetto C.A."/>
            <person name="Borneman A.R."/>
        </authorList>
    </citation>
    <scope>NUCLEOTIDE SEQUENCE [LARGE SCALE GENOMIC DNA]</scope>
    <source>
        <strain evidence="10">AWRI1</strain>
        <tissue evidence="10">Single Adult Female</tissue>
    </source>
</reference>
<dbReference type="EMBL" id="JBBCAQ010000038">
    <property type="protein sequence ID" value="KAK7572107.1"/>
    <property type="molecule type" value="Genomic_DNA"/>
</dbReference>
<dbReference type="GO" id="GO:0005789">
    <property type="term" value="C:endoplasmic reticulum membrane"/>
    <property type="evidence" value="ECO:0007669"/>
    <property type="project" value="UniProtKB-SubCell"/>
</dbReference>
<comment type="similarity">
    <text evidence="1 9">Belongs to the YIF1 family.</text>
</comment>
<evidence type="ECO:0000256" key="6">
    <source>
        <dbReference type="ARBA" id="ARBA00022989"/>
    </source>
</evidence>
<keyword evidence="3 9" id="KW-0812">Transmembrane</keyword>
<keyword evidence="2 9" id="KW-0813">Transport</keyword>
<comment type="caution">
    <text evidence="10">The sequence shown here is derived from an EMBL/GenBank/DDBJ whole genome shotgun (WGS) entry which is preliminary data.</text>
</comment>
<keyword evidence="5 9" id="KW-0653">Protein transport</keyword>
<keyword evidence="7 9" id="KW-0333">Golgi apparatus</keyword>
<evidence type="ECO:0000313" key="10">
    <source>
        <dbReference type="EMBL" id="KAK7572107.1"/>
    </source>
</evidence>
<evidence type="ECO:0000256" key="2">
    <source>
        <dbReference type="ARBA" id="ARBA00022448"/>
    </source>
</evidence>
<dbReference type="Pfam" id="PF03878">
    <property type="entry name" value="YIF1"/>
    <property type="match status" value="1"/>
</dbReference>
<protein>
    <recommendedName>
        <fullName evidence="9">Protein YIF1</fullName>
    </recommendedName>
</protein>
<comment type="subcellular location">
    <subcellularLocation>
        <location evidence="9">Endoplasmic reticulum membrane</location>
        <topology evidence="9">Multi-pass membrane protein</topology>
    </subcellularLocation>
    <subcellularLocation>
        <location evidence="9">Golgi apparatus membrane</location>
        <topology evidence="9">Multi-pass membrane protein</topology>
    </subcellularLocation>
</comment>
<evidence type="ECO:0000256" key="5">
    <source>
        <dbReference type="ARBA" id="ARBA00022927"/>
    </source>
</evidence>
<evidence type="ECO:0000256" key="3">
    <source>
        <dbReference type="ARBA" id="ARBA00022692"/>
    </source>
</evidence>
<dbReference type="AlphaFoldDB" id="A0AAN9T566"/>
<accession>A0AAN9T566</accession>
<evidence type="ECO:0000256" key="1">
    <source>
        <dbReference type="ARBA" id="ARBA00009727"/>
    </source>
</evidence>
<keyword evidence="11" id="KW-1185">Reference proteome</keyword>
<evidence type="ECO:0000256" key="7">
    <source>
        <dbReference type="ARBA" id="ARBA00023034"/>
    </source>
</evidence>
<dbReference type="GO" id="GO:0030134">
    <property type="term" value="C:COPII-coated ER to Golgi transport vesicle"/>
    <property type="evidence" value="ECO:0007669"/>
    <property type="project" value="TreeGrafter"/>
</dbReference>
<dbReference type="PANTHER" id="PTHR14083">
    <property type="entry name" value="YIP1 INTERACTING FACTOR HOMOLOG YIF1 PROTEIN"/>
    <property type="match status" value="1"/>
</dbReference>
<comment type="caution">
    <text evidence="9">Lacks conserved residue(s) required for the propagation of feature annotation.</text>
</comment>
<dbReference type="GO" id="GO:0006888">
    <property type="term" value="P:endoplasmic reticulum to Golgi vesicle-mediated transport"/>
    <property type="evidence" value="ECO:0007669"/>
    <property type="project" value="UniProtKB-UniRule"/>
</dbReference>
<keyword evidence="6 9" id="KW-1133">Transmembrane helix</keyword>
<name>A0AAN9T566_9HEMI</name>
<dbReference type="GO" id="GO:0005793">
    <property type="term" value="C:endoplasmic reticulum-Golgi intermediate compartment"/>
    <property type="evidence" value="ECO:0007669"/>
    <property type="project" value="UniProtKB-UniRule"/>
</dbReference>
<keyword evidence="4 9" id="KW-0256">Endoplasmic reticulum</keyword>
<dbReference type="GO" id="GO:0015031">
    <property type="term" value="P:protein transport"/>
    <property type="evidence" value="ECO:0007669"/>
    <property type="project" value="UniProtKB-KW"/>
</dbReference>
<proteinExistence type="inferred from homology"/>
<organism evidence="10 11">
    <name type="scientific">Parthenolecanium corni</name>
    <dbReference type="NCBI Taxonomy" id="536013"/>
    <lineage>
        <taxon>Eukaryota</taxon>
        <taxon>Metazoa</taxon>
        <taxon>Ecdysozoa</taxon>
        <taxon>Arthropoda</taxon>
        <taxon>Hexapoda</taxon>
        <taxon>Insecta</taxon>
        <taxon>Pterygota</taxon>
        <taxon>Neoptera</taxon>
        <taxon>Paraneoptera</taxon>
        <taxon>Hemiptera</taxon>
        <taxon>Sternorrhyncha</taxon>
        <taxon>Coccoidea</taxon>
        <taxon>Coccidae</taxon>
        <taxon>Parthenolecanium</taxon>
    </lineage>
</organism>
<keyword evidence="8 9" id="KW-0472">Membrane</keyword>